<evidence type="ECO:0000313" key="3">
    <source>
        <dbReference type="Proteomes" id="UP000266975"/>
    </source>
</evidence>
<proteinExistence type="predicted"/>
<feature type="compositionally biased region" description="Polar residues" evidence="1">
    <location>
        <begin position="63"/>
        <end position="73"/>
    </location>
</feature>
<reference evidence="2 3" key="1">
    <citation type="submission" date="2018-02" db="EMBL/GenBank/DDBJ databases">
        <title>Corynebacterium alimpuense sp. nov., a marine obligate actinomycete isolated from sediments of Valparaiso bay, Chile.</title>
        <authorList>
            <person name="Claverias F."/>
            <person name="Gonzales-Siles L."/>
            <person name="Salva-Serra F."/>
            <person name="Inganaes E."/>
            <person name="Molin K."/>
            <person name="Cumsille A."/>
            <person name="Undabarrena A."/>
            <person name="Couve E."/>
            <person name="Moore E.R.B."/>
            <person name="Gomila M."/>
            <person name="Camara B."/>
        </authorList>
    </citation>
    <scope>NUCLEOTIDE SEQUENCE [LARGE SCALE GENOMIC DNA]</scope>
    <source>
        <strain evidence="2 3">CCUG 69366</strain>
    </source>
</reference>
<dbReference type="Proteomes" id="UP000266975">
    <property type="component" value="Unassembled WGS sequence"/>
</dbReference>
<dbReference type="AlphaFoldDB" id="A0A3M8K9R5"/>
<comment type="caution">
    <text evidence="2">The sequence shown here is derived from an EMBL/GenBank/DDBJ whole genome shotgun (WGS) entry which is preliminary data.</text>
</comment>
<name>A0A3M8K9R5_9CORY</name>
<organism evidence="2 3">
    <name type="scientific">Corynebacterium alimapuense</name>
    <dbReference type="NCBI Taxonomy" id="1576874"/>
    <lineage>
        <taxon>Bacteria</taxon>
        <taxon>Bacillati</taxon>
        <taxon>Actinomycetota</taxon>
        <taxon>Actinomycetes</taxon>
        <taxon>Mycobacteriales</taxon>
        <taxon>Corynebacteriaceae</taxon>
        <taxon>Corynebacterium</taxon>
    </lineage>
</organism>
<evidence type="ECO:0000256" key="1">
    <source>
        <dbReference type="SAM" id="MobiDB-lite"/>
    </source>
</evidence>
<protein>
    <submittedName>
        <fullName evidence="2">Uncharacterized protein</fullName>
    </submittedName>
</protein>
<dbReference type="OrthoDB" id="4412344at2"/>
<gene>
    <name evidence="2" type="ORF">C5L39_04125</name>
</gene>
<evidence type="ECO:0000313" key="2">
    <source>
        <dbReference type="EMBL" id="RNE49545.1"/>
    </source>
</evidence>
<dbReference type="EMBL" id="PTJO01000003">
    <property type="protein sequence ID" value="RNE49545.1"/>
    <property type="molecule type" value="Genomic_DNA"/>
</dbReference>
<accession>A0A3M8K9R5</accession>
<feature type="region of interest" description="Disordered" evidence="1">
    <location>
        <begin position="54"/>
        <end position="83"/>
    </location>
</feature>
<dbReference type="RefSeq" id="WP_123047591.1">
    <property type="nucleotide sequence ID" value="NZ_PTJO01000003.1"/>
</dbReference>
<sequence length="108" mass="11444">MAVSLSIDLNNGTFADLRALVDAAETAGVDDLVSLQLEGSTLVVTAEARLPRERPVSEVVDNEQGSHSSTANPRSRFERSGGEVIGDAALRSVIDILTNRQDPPRGSN</sequence>
<keyword evidence="3" id="KW-1185">Reference proteome</keyword>